<dbReference type="Proteomes" id="UP000463961">
    <property type="component" value="Chromosome"/>
</dbReference>
<evidence type="ECO:0000256" key="8">
    <source>
        <dbReference type="ARBA" id="ARBA00022842"/>
    </source>
</evidence>
<evidence type="ECO:0000256" key="7">
    <source>
        <dbReference type="ARBA" id="ARBA00022840"/>
    </source>
</evidence>
<comment type="similarity">
    <text evidence="9">Belongs to the MntA antitoxin family.</text>
</comment>
<evidence type="ECO:0000256" key="4">
    <source>
        <dbReference type="ARBA" id="ARBA00022695"/>
    </source>
</evidence>
<evidence type="ECO:0000259" key="10">
    <source>
        <dbReference type="Pfam" id="PF01909"/>
    </source>
</evidence>
<dbReference type="OrthoDB" id="561385at2"/>
<evidence type="ECO:0000256" key="9">
    <source>
        <dbReference type="ARBA" id="ARBA00038276"/>
    </source>
</evidence>
<keyword evidence="12" id="KW-1185">Reference proteome</keyword>
<keyword evidence="2" id="KW-1277">Toxin-antitoxin system</keyword>
<evidence type="ECO:0000256" key="1">
    <source>
        <dbReference type="ARBA" id="ARBA00001946"/>
    </source>
</evidence>
<evidence type="ECO:0000256" key="3">
    <source>
        <dbReference type="ARBA" id="ARBA00022679"/>
    </source>
</evidence>
<evidence type="ECO:0000313" key="12">
    <source>
        <dbReference type="Proteomes" id="UP000463961"/>
    </source>
</evidence>
<sequence>MKPSVALQTHRALIRSVVERYRARNPRVFGSVLHGDDEEGSDLDLLIDPIKGTSLMDVAGIQVELERLLGIPVDVLTPKALPEKFRQRVLDEAVPV</sequence>
<reference evidence="12" key="1">
    <citation type="submission" date="2020-01" db="EMBL/GenBank/DDBJ databases">
        <title>Phosphoaccumulans saitamaens gen. nov., sp. nov., a polyphosphate accumulating bacterium isolated from surface river water.</title>
        <authorList>
            <person name="Watanabe K."/>
            <person name="Suda W."/>
        </authorList>
    </citation>
    <scope>NUCLEOTIDE SEQUENCE [LARGE SCALE GENOMIC DNA]</scope>
    <source>
        <strain evidence="12">ICHIAU1</strain>
    </source>
</reference>
<dbReference type="GO" id="GO:0005524">
    <property type="term" value="F:ATP binding"/>
    <property type="evidence" value="ECO:0007669"/>
    <property type="project" value="UniProtKB-KW"/>
</dbReference>
<dbReference type="SUPFAM" id="SSF81301">
    <property type="entry name" value="Nucleotidyltransferase"/>
    <property type="match status" value="1"/>
</dbReference>
<evidence type="ECO:0000256" key="5">
    <source>
        <dbReference type="ARBA" id="ARBA00022723"/>
    </source>
</evidence>
<keyword evidence="4" id="KW-0548">Nucleotidyltransferase</keyword>
<dbReference type="InterPro" id="IPR043519">
    <property type="entry name" value="NT_sf"/>
</dbReference>
<dbReference type="CDD" id="cd05403">
    <property type="entry name" value="NT_KNTase_like"/>
    <property type="match status" value="1"/>
</dbReference>
<feature type="domain" description="Polymerase nucleotidyl transferase" evidence="10">
    <location>
        <begin position="15"/>
        <end position="93"/>
    </location>
</feature>
<dbReference type="Gene3D" id="3.30.460.10">
    <property type="entry name" value="Beta Polymerase, domain 2"/>
    <property type="match status" value="1"/>
</dbReference>
<dbReference type="PANTHER" id="PTHR33571:SF12">
    <property type="entry name" value="BSL3053 PROTEIN"/>
    <property type="match status" value="1"/>
</dbReference>
<dbReference type="GO" id="GO:0046872">
    <property type="term" value="F:metal ion binding"/>
    <property type="evidence" value="ECO:0007669"/>
    <property type="project" value="UniProtKB-KW"/>
</dbReference>
<dbReference type="AlphaFoldDB" id="A0A7R6QWG0"/>
<organism evidence="11 12">
    <name type="scientific">Fluviibacter phosphoraccumulans</name>
    <dbReference type="NCBI Taxonomy" id="1751046"/>
    <lineage>
        <taxon>Bacteria</taxon>
        <taxon>Pseudomonadati</taxon>
        <taxon>Pseudomonadota</taxon>
        <taxon>Betaproteobacteria</taxon>
        <taxon>Rhodocyclales</taxon>
        <taxon>Fluviibacteraceae</taxon>
        <taxon>Fluviibacter</taxon>
    </lineage>
</organism>
<keyword evidence="6" id="KW-0547">Nucleotide-binding</keyword>
<keyword evidence="5" id="KW-0479">Metal-binding</keyword>
<evidence type="ECO:0000313" key="11">
    <source>
        <dbReference type="EMBL" id="BBU68321.1"/>
    </source>
</evidence>
<dbReference type="GO" id="GO:0016779">
    <property type="term" value="F:nucleotidyltransferase activity"/>
    <property type="evidence" value="ECO:0007669"/>
    <property type="project" value="UniProtKB-KW"/>
</dbReference>
<evidence type="ECO:0000256" key="2">
    <source>
        <dbReference type="ARBA" id="ARBA00022649"/>
    </source>
</evidence>
<accession>A0A7R6QWG0</accession>
<proteinExistence type="inferred from homology"/>
<keyword evidence="8" id="KW-0460">Magnesium</keyword>
<comment type="cofactor">
    <cofactor evidence="1">
        <name>Mg(2+)</name>
        <dbReference type="ChEBI" id="CHEBI:18420"/>
    </cofactor>
</comment>
<protein>
    <submittedName>
        <fullName evidence="11">Nucleotidyltransferase</fullName>
    </submittedName>
</protein>
<dbReference type="Pfam" id="PF01909">
    <property type="entry name" value="NTP_transf_2"/>
    <property type="match status" value="1"/>
</dbReference>
<evidence type="ECO:0000256" key="6">
    <source>
        <dbReference type="ARBA" id="ARBA00022741"/>
    </source>
</evidence>
<dbReference type="InterPro" id="IPR002934">
    <property type="entry name" value="Polymerase_NTP_transf_dom"/>
</dbReference>
<keyword evidence="7" id="KW-0067">ATP-binding</keyword>
<dbReference type="InterPro" id="IPR052038">
    <property type="entry name" value="Type-VII_TA_antitoxin"/>
</dbReference>
<dbReference type="RefSeq" id="WP_162048756.1">
    <property type="nucleotide sequence ID" value="NZ_AP019011.1"/>
</dbReference>
<gene>
    <name evidence="11" type="ORF">ICHIAU1_06040</name>
</gene>
<keyword evidence="3 11" id="KW-0808">Transferase</keyword>
<name>A0A7R6QWG0_9RHOO</name>
<dbReference type="PANTHER" id="PTHR33571">
    <property type="entry name" value="SSL8005 PROTEIN"/>
    <property type="match status" value="1"/>
</dbReference>
<dbReference type="EMBL" id="AP022345">
    <property type="protein sequence ID" value="BBU68321.1"/>
    <property type="molecule type" value="Genomic_DNA"/>
</dbReference>